<protein>
    <submittedName>
        <fullName evidence="3">Four F5 protein</fullName>
    </submittedName>
</protein>
<evidence type="ECO:0000313" key="4">
    <source>
        <dbReference type="Proteomes" id="UP000076632"/>
    </source>
</evidence>
<dbReference type="Proteomes" id="UP000076632">
    <property type="component" value="Unassembled WGS sequence"/>
</dbReference>
<evidence type="ECO:0000313" key="3">
    <source>
        <dbReference type="EMBL" id="KZF25714.1"/>
    </source>
</evidence>
<reference evidence="3 4" key="1">
    <citation type="journal article" date="2016" name="Fungal Biol.">
        <title>The genome of Xylona heveae provides a window into fungal endophytism.</title>
        <authorList>
            <person name="Gazis R."/>
            <person name="Kuo A."/>
            <person name="Riley R."/>
            <person name="LaButti K."/>
            <person name="Lipzen A."/>
            <person name="Lin J."/>
            <person name="Amirebrahimi M."/>
            <person name="Hesse C.N."/>
            <person name="Spatafora J.W."/>
            <person name="Henrissat B."/>
            <person name="Hainaut M."/>
            <person name="Grigoriev I.V."/>
            <person name="Hibbett D.S."/>
        </authorList>
    </citation>
    <scope>NUCLEOTIDE SEQUENCE [LARGE SCALE GENOMIC DNA]</scope>
    <source>
        <strain evidence="3 4">TC161</strain>
    </source>
</reference>
<name>A0A165J4D8_XYLHT</name>
<dbReference type="STRING" id="1328760.A0A165J4D8"/>
<evidence type="ECO:0000259" key="2">
    <source>
        <dbReference type="Pfam" id="PF04419"/>
    </source>
</evidence>
<evidence type="ECO:0000256" key="1">
    <source>
        <dbReference type="SAM" id="MobiDB-lite"/>
    </source>
</evidence>
<dbReference type="AlphaFoldDB" id="A0A165J4D8"/>
<proteinExistence type="predicted"/>
<feature type="region of interest" description="Disordered" evidence="1">
    <location>
        <begin position="1"/>
        <end position="36"/>
    </location>
</feature>
<accession>A0A165J4D8</accession>
<dbReference type="GeneID" id="28897104"/>
<feature type="domain" description="Small EDRK-rich factor-like N-terminal" evidence="2">
    <location>
        <begin position="1"/>
        <end position="36"/>
    </location>
</feature>
<dbReference type="OMA" id="NTMSGTE"/>
<feature type="compositionally biased region" description="Polar residues" evidence="1">
    <location>
        <begin position="16"/>
        <end position="30"/>
    </location>
</feature>
<dbReference type="Pfam" id="PF04419">
    <property type="entry name" value="SERF-like_N"/>
    <property type="match status" value="1"/>
</dbReference>
<gene>
    <name evidence="3" type="ORF">L228DRAFT_244602</name>
</gene>
<sequence>MARGNQRDKAREKNLKAQSQVKKKNTQTGTEFARTKEDQAAIMREKQAAAEAKKAAAGQAKK</sequence>
<keyword evidence="4" id="KW-1185">Reference proteome</keyword>
<dbReference type="InParanoid" id="A0A165J4D8"/>
<dbReference type="InterPro" id="IPR007513">
    <property type="entry name" value="SERF-like_N"/>
</dbReference>
<dbReference type="RefSeq" id="XP_018191269.1">
    <property type="nucleotide sequence ID" value="XM_018331967.1"/>
</dbReference>
<dbReference type="EMBL" id="KV407455">
    <property type="protein sequence ID" value="KZF25714.1"/>
    <property type="molecule type" value="Genomic_DNA"/>
</dbReference>
<organism evidence="3 4">
    <name type="scientific">Xylona heveae (strain CBS 132557 / TC161)</name>
    <dbReference type="NCBI Taxonomy" id="1328760"/>
    <lineage>
        <taxon>Eukaryota</taxon>
        <taxon>Fungi</taxon>
        <taxon>Dikarya</taxon>
        <taxon>Ascomycota</taxon>
        <taxon>Pezizomycotina</taxon>
        <taxon>Xylonomycetes</taxon>
        <taxon>Xylonales</taxon>
        <taxon>Xylonaceae</taxon>
        <taxon>Xylona</taxon>
    </lineage>
</organism>
<feature type="compositionally biased region" description="Basic and acidic residues" evidence="1">
    <location>
        <begin position="1"/>
        <end position="15"/>
    </location>
</feature>
<dbReference type="OrthoDB" id="18018at2759"/>